<evidence type="ECO:0000256" key="12">
    <source>
        <dbReference type="ARBA" id="ARBA00023012"/>
    </source>
</evidence>
<dbReference type="SMART" id="SM00387">
    <property type="entry name" value="HATPase_c"/>
    <property type="match status" value="1"/>
</dbReference>
<evidence type="ECO:0000256" key="13">
    <source>
        <dbReference type="ARBA" id="ARBA00023136"/>
    </source>
</evidence>
<keyword evidence="5" id="KW-0597">Phosphoprotein</keyword>
<dbReference type="InterPro" id="IPR029151">
    <property type="entry name" value="Sensor-like_sf"/>
</dbReference>
<evidence type="ECO:0000256" key="10">
    <source>
        <dbReference type="ARBA" id="ARBA00022840"/>
    </source>
</evidence>
<dbReference type="PROSITE" id="PS50109">
    <property type="entry name" value="HIS_KIN"/>
    <property type="match status" value="1"/>
</dbReference>
<comment type="caution">
    <text evidence="16">The sequence shown here is derived from an EMBL/GenBank/DDBJ whole genome shotgun (WGS) entry which is preliminary data.</text>
</comment>
<dbReference type="PRINTS" id="PR00344">
    <property type="entry name" value="BCTRLSENSOR"/>
</dbReference>
<dbReference type="InterPro" id="IPR003661">
    <property type="entry name" value="HisK_dim/P_dom"/>
</dbReference>
<name>A0ABR6Z697_9BURK</name>
<feature type="transmembrane region" description="Helical" evidence="14">
    <location>
        <begin position="292"/>
        <end position="314"/>
    </location>
</feature>
<evidence type="ECO:0000256" key="7">
    <source>
        <dbReference type="ARBA" id="ARBA00022692"/>
    </source>
</evidence>
<evidence type="ECO:0000256" key="14">
    <source>
        <dbReference type="SAM" id="Phobius"/>
    </source>
</evidence>
<dbReference type="Gene3D" id="3.30.450.20">
    <property type="entry name" value="PAS domain"/>
    <property type="match status" value="2"/>
</dbReference>
<dbReference type="SUPFAM" id="SSF55874">
    <property type="entry name" value="ATPase domain of HSP90 chaperone/DNA topoisomerase II/histidine kinase"/>
    <property type="match status" value="1"/>
</dbReference>
<dbReference type="Gene3D" id="1.10.287.130">
    <property type="match status" value="1"/>
</dbReference>
<evidence type="ECO:0000256" key="11">
    <source>
        <dbReference type="ARBA" id="ARBA00022989"/>
    </source>
</evidence>
<dbReference type="PIRSF" id="PIRSF036431">
    <property type="entry name" value="STHK_DctB"/>
    <property type="match status" value="1"/>
</dbReference>
<dbReference type="InterPro" id="IPR004358">
    <property type="entry name" value="Sig_transdc_His_kin-like_C"/>
</dbReference>
<gene>
    <name evidence="16" type="ORF">H8L47_04840</name>
</gene>
<evidence type="ECO:0000256" key="8">
    <source>
        <dbReference type="ARBA" id="ARBA00022741"/>
    </source>
</evidence>
<dbReference type="EC" id="2.7.13.3" evidence="3"/>
<dbReference type="SUPFAM" id="SSF103190">
    <property type="entry name" value="Sensory domain-like"/>
    <property type="match status" value="1"/>
</dbReference>
<accession>A0ABR6Z697</accession>
<evidence type="ECO:0000256" key="6">
    <source>
        <dbReference type="ARBA" id="ARBA00022679"/>
    </source>
</evidence>
<feature type="transmembrane region" description="Helical" evidence="14">
    <location>
        <begin position="14"/>
        <end position="34"/>
    </location>
</feature>
<dbReference type="InterPro" id="IPR003594">
    <property type="entry name" value="HATPase_dom"/>
</dbReference>
<keyword evidence="10" id="KW-0067">ATP-binding</keyword>
<evidence type="ECO:0000256" key="1">
    <source>
        <dbReference type="ARBA" id="ARBA00000085"/>
    </source>
</evidence>
<keyword evidence="13 14" id="KW-0472">Membrane</keyword>
<dbReference type="InterPro" id="IPR033479">
    <property type="entry name" value="dCache_1"/>
</dbReference>
<dbReference type="Pfam" id="PF00512">
    <property type="entry name" value="HisKA"/>
    <property type="match status" value="1"/>
</dbReference>
<keyword evidence="12" id="KW-0902">Two-component regulatory system</keyword>
<keyword evidence="7 14" id="KW-0812">Transmembrane</keyword>
<dbReference type="InterPro" id="IPR036890">
    <property type="entry name" value="HATPase_C_sf"/>
</dbReference>
<keyword evidence="11 14" id="KW-1133">Transmembrane helix</keyword>
<dbReference type="Pfam" id="PF02518">
    <property type="entry name" value="HATPase_c"/>
    <property type="match status" value="1"/>
</dbReference>
<comment type="catalytic activity">
    <reaction evidence="1">
        <text>ATP + protein L-histidine = ADP + protein N-phospho-L-histidine.</text>
        <dbReference type="EC" id="2.7.13.3"/>
    </reaction>
</comment>
<sequence length="613" mass="67361">MTASHTENVRERRLIFICVAFASFALVVASYFVAASIARENSRQAGNRQLQIISLDIESVLERYETLPFAISYLPLTAEALLHKQNATQIQALNLSLQELAEQAKVAAIYLMDVQGNTIAASNWNTAQSYLGQNFAFRPYFSEALKEARPGHFYAIGNTTNIPGYFISQPVYPPGSKRGSQAPIGVIAVKIILDEFEQAWHSSEEPIALSDRHGVVFLSNRAPWKYHSLQDLSPVVQQNLKATLQYGGQHIAAIAQLPMVQKKGYGEYLQRPIGRLNWQLMLFPDQSKVMRAGLQSSLVVALMLGIALAFTAVFDQRRRRLEEGRLAQRALKKAADELELHIAERTHQLTQANAELESRYLTLKQTETLLRSTQNEMVQAGKLAMLGQMATGITHELNQPLTAIRAFADNAITFMNRGKAEQALANLEHISHASERMGSIIAQLKGFARKSPNAIAEVDVQTAIQSAVSLLRSETDRRGVNLHVHVAEPAKVFGDTVRIEQVLINLIRNALDAVENSPFKVVDVRLCREQGMARISIADSGTGIPEHVAGHLFEPFFTTKEIGHGLGLGLAISSSIVQAMNGSLVANNRPDGGAEFTVCIPLAVEQANNTSTA</sequence>
<evidence type="ECO:0000259" key="15">
    <source>
        <dbReference type="PROSITE" id="PS50109"/>
    </source>
</evidence>
<evidence type="ECO:0000256" key="9">
    <source>
        <dbReference type="ARBA" id="ARBA00022777"/>
    </source>
</evidence>
<organism evidence="16 17">
    <name type="scientific">Undibacterium umbellatum</name>
    <dbReference type="NCBI Taxonomy" id="2762300"/>
    <lineage>
        <taxon>Bacteria</taxon>
        <taxon>Pseudomonadati</taxon>
        <taxon>Pseudomonadota</taxon>
        <taxon>Betaproteobacteria</taxon>
        <taxon>Burkholderiales</taxon>
        <taxon>Oxalobacteraceae</taxon>
        <taxon>Undibacterium</taxon>
    </lineage>
</organism>
<reference evidence="16 17" key="1">
    <citation type="submission" date="2020-08" db="EMBL/GenBank/DDBJ databases">
        <title>Novel species isolated from subtropical streams in China.</title>
        <authorList>
            <person name="Lu H."/>
        </authorList>
    </citation>
    <scope>NUCLEOTIDE SEQUENCE [LARGE SCALE GENOMIC DNA]</scope>
    <source>
        <strain evidence="16 17">NL8W</strain>
    </source>
</reference>
<dbReference type="InterPro" id="IPR017055">
    <property type="entry name" value="Sig_transdc_His_kinase_DctB"/>
</dbReference>
<keyword evidence="17" id="KW-1185">Reference proteome</keyword>
<comment type="subcellular location">
    <subcellularLocation>
        <location evidence="2">Cell membrane</location>
        <topology evidence="2">Multi-pass membrane protein</topology>
    </subcellularLocation>
</comment>
<dbReference type="PANTHER" id="PTHR43065">
    <property type="entry name" value="SENSOR HISTIDINE KINASE"/>
    <property type="match status" value="1"/>
</dbReference>
<dbReference type="SUPFAM" id="SSF47384">
    <property type="entry name" value="Homodimeric domain of signal transducing histidine kinase"/>
    <property type="match status" value="1"/>
</dbReference>
<dbReference type="RefSeq" id="WP_186952108.1">
    <property type="nucleotide sequence ID" value="NZ_JACOFX010000002.1"/>
</dbReference>
<keyword evidence="9 16" id="KW-0418">Kinase</keyword>
<keyword evidence="4" id="KW-1003">Cell membrane</keyword>
<dbReference type="InterPro" id="IPR036097">
    <property type="entry name" value="HisK_dim/P_sf"/>
</dbReference>
<evidence type="ECO:0000256" key="3">
    <source>
        <dbReference type="ARBA" id="ARBA00012438"/>
    </source>
</evidence>
<evidence type="ECO:0000256" key="2">
    <source>
        <dbReference type="ARBA" id="ARBA00004651"/>
    </source>
</evidence>
<dbReference type="Gene3D" id="3.30.565.10">
    <property type="entry name" value="Histidine kinase-like ATPase, C-terminal domain"/>
    <property type="match status" value="1"/>
</dbReference>
<feature type="domain" description="Histidine kinase" evidence="15">
    <location>
        <begin position="392"/>
        <end position="604"/>
    </location>
</feature>
<dbReference type="SMART" id="SM00388">
    <property type="entry name" value="HisKA"/>
    <property type="match status" value="1"/>
</dbReference>
<dbReference type="GO" id="GO:0016301">
    <property type="term" value="F:kinase activity"/>
    <property type="evidence" value="ECO:0007669"/>
    <property type="project" value="UniProtKB-KW"/>
</dbReference>
<proteinExistence type="predicted"/>
<evidence type="ECO:0000256" key="4">
    <source>
        <dbReference type="ARBA" id="ARBA00022475"/>
    </source>
</evidence>
<evidence type="ECO:0000313" key="16">
    <source>
        <dbReference type="EMBL" id="MBC3906880.1"/>
    </source>
</evidence>
<dbReference type="CDD" id="cd00082">
    <property type="entry name" value="HisKA"/>
    <property type="match status" value="1"/>
</dbReference>
<keyword evidence="8" id="KW-0547">Nucleotide-binding</keyword>
<protein>
    <recommendedName>
        <fullName evidence="3">histidine kinase</fullName>
        <ecNumber evidence="3">2.7.13.3</ecNumber>
    </recommendedName>
</protein>
<evidence type="ECO:0000256" key="5">
    <source>
        <dbReference type="ARBA" id="ARBA00022553"/>
    </source>
</evidence>
<dbReference type="PANTHER" id="PTHR43065:SF46">
    <property type="entry name" value="C4-DICARBOXYLATE TRANSPORT SENSOR PROTEIN DCTB"/>
    <property type="match status" value="1"/>
</dbReference>
<keyword evidence="6" id="KW-0808">Transferase</keyword>
<dbReference type="Pfam" id="PF02743">
    <property type="entry name" value="dCache_1"/>
    <property type="match status" value="1"/>
</dbReference>
<dbReference type="Proteomes" id="UP000646911">
    <property type="component" value="Unassembled WGS sequence"/>
</dbReference>
<dbReference type="EMBL" id="JACOFX010000002">
    <property type="protein sequence ID" value="MBC3906880.1"/>
    <property type="molecule type" value="Genomic_DNA"/>
</dbReference>
<dbReference type="InterPro" id="IPR005467">
    <property type="entry name" value="His_kinase_dom"/>
</dbReference>
<evidence type="ECO:0000313" key="17">
    <source>
        <dbReference type="Proteomes" id="UP000646911"/>
    </source>
</evidence>